<evidence type="ECO:0000313" key="1">
    <source>
        <dbReference type="EMBL" id="WIF96746.1"/>
    </source>
</evidence>
<sequence>MKNKYKTKDPRFINQIIHKVNRSKRESTDNWSLPEPVGSIVFRGEHNQIKVDLHDGGDVAVNGVWVYTGFAFFE</sequence>
<dbReference type="RefSeq" id="WP_231417012.1">
    <property type="nucleotide sequence ID" value="NZ_CP126446.1"/>
</dbReference>
<name>A0ABY8UYL0_9BACI</name>
<keyword evidence="2" id="KW-1185">Reference proteome</keyword>
<proteinExistence type="predicted"/>
<gene>
    <name evidence="1" type="ORF">QNI29_13415</name>
</gene>
<organism evidence="1 2">
    <name type="scientific">Pontibacillus chungwhensis</name>
    <dbReference type="NCBI Taxonomy" id="265426"/>
    <lineage>
        <taxon>Bacteria</taxon>
        <taxon>Bacillati</taxon>
        <taxon>Bacillota</taxon>
        <taxon>Bacilli</taxon>
        <taxon>Bacillales</taxon>
        <taxon>Bacillaceae</taxon>
        <taxon>Pontibacillus</taxon>
    </lineage>
</organism>
<dbReference type="EMBL" id="CP126446">
    <property type="protein sequence ID" value="WIF96746.1"/>
    <property type="molecule type" value="Genomic_DNA"/>
</dbReference>
<evidence type="ECO:0000313" key="2">
    <source>
        <dbReference type="Proteomes" id="UP001236652"/>
    </source>
</evidence>
<dbReference type="Proteomes" id="UP001236652">
    <property type="component" value="Chromosome"/>
</dbReference>
<reference evidence="1 2" key="1">
    <citation type="submission" date="2023-05" db="EMBL/GenBank/DDBJ databases">
        <title>Comparative genomics reveals the evidence of polycyclic aromatic hydrocarbons degradation in moderately halophilic genus Pontibacillus.</title>
        <authorList>
            <person name="Yang H."/>
            <person name="Qian Z."/>
        </authorList>
    </citation>
    <scope>NUCLEOTIDE SEQUENCE [LARGE SCALE GENOMIC DNA]</scope>
    <source>
        <strain evidence="2">HN14</strain>
    </source>
</reference>
<protein>
    <submittedName>
        <fullName evidence="1">Uncharacterized protein</fullName>
    </submittedName>
</protein>
<accession>A0ABY8UYL0</accession>